<proteinExistence type="predicted"/>
<protein>
    <submittedName>
        <fullName evidence="2">THO complex subunit 1</fullName>
    </submittedName>
</protein>
<evidence type="ECO:0000256" key="1">
    <source>
        <dbReference type="SAM" id="MobiDB-lite"/>
    </source>
</evidence>
<dbReference type="Proteomes" id="UP000636479">
    <property type="component" value="Unassembled WGS sequence"/>
</dbReference>
<dbReference type="OrthoDB" id="9402762at2759"/>
<dbReference type="GO" id="GO:0000445">
    <property type="term" value="C:THO complex part of transcription export complex"/>
    <property type="evidence" value="ECO:0007669"/>
    <property type="project" value="TreeGrafter"/>
</dbReference>
<keyword evidence="3" id="KW-1185">Reference proteome</keyword>
<name>A0A8H6T0J6_9AGAR</name>
<dbReference type="AlphaFoldDB" id="A0A8H6T0J6"/>
<feature type="compositionally biased region" description="Basic and acidic residues" evidence="1">
    <location>
        <begin position="638"/>
        <end position="649"/>
    </location>
</feature>
<dbReference type="GO" id="GO:0006406">
    <property type="term" value="P:mRNA export from nucleus"/>
    <property type="evidence" value="ECO:0007669"/>
    <property type="project" value="TreeGrafter"/>
</dbReference>
<dbReference type="GeneID" id="59344498"/>
<dbReference type="EMBL" id="JACAZF010000004">
    <property type="protein sequence ID" value="KAF7307255.1"/>
    <property type="molecule type" value="Genomic_DNA"/>
</dbReference>
<evidence type="ECO:0000313" key="3">
    <source>
        <dbReference type="Proteomes" id="UP000636479"/>
    </source>
</evidence>
<dbReference type="PANTHER" id="PTHR13265:SF0">
    <property type="entry name" value="HPR1"/>
    <property type="match status" value="1"/>
</dbReference>
<evidence type="ECO:0000313" key="2">
    <source>
        <dbReference type="EMBL" id="KAF7307255.1"/>
    </source>
</evidence>
<dbReference type="Pfam" id="PF11957">
    <property type="entry name" value="efThoc1"/>
    <property type="match status" value="1"/>
</dbReference>
<dbReference type="RefSeq" id="XP_037222274.1">
    <property type="nucleotide sequence ID" value="XM_037361982.1"/>
</dbReference>
<reference evidence="2" key="1">
    <citation type="submission" date="2020-05" db="EMBL/GenBank/DDBJ databases">
        <title>Mycena genomes resolve the evolution of fungal bioluminescence.</title>
        <authorList>
            <person name="Tsai I.J."/>
        </authorList>
    </citation>
    <scope>NUCLEOTIDE SEQUENCE</scope>
    <source>
        <strain evidence="2">171206Taipei</strain>
    </source>
</reference>
<accession>A0A8H6T0J6</accession>
<comment type="caution">
    <text evidence="2">The sequence shown here is derived from an EMBL/GenBank/DDBJ whole genome shotgun (WGS) entry which is preliminary data.</text>
</comment>
<organism evidence="2 3">
    <name type="scientific">Mycena indigotica</name>
    <dbReference type="NCBI Taxonomy" id="2126181"/>
    <lineage>
        <taxon>Eukaryota</taxon>
        <taxon>Fungi</taxon>
        <taxon>Dikarya</taxon>
        <taxon>Basidiomycota</taxon>
        <taxon>Agaricomycotina</taxon>
        <taxon>Agaricomycetes</taxon>
        <taxon>Agaricomycetidae</taxon>
        <taxon>Agaricales</taxon>
        <taxon>Marasmiineae</taxon>
        <taxon>Mycenaceae</taxon>
        <taxon>Mycena</taxon>
    </lineage>
</organism>
<feature type="region of interest" description="Disordered" evidence="1">
    <location>
        <begin position="607"/>
        <end position="649"/>
    </location>
</feature>
<dbReference type="PANTHER" id="PTHR13265">
    <property type="entry name" value="THO COMPLEX SUBUNIT 1"/>
    <property type="match status" value="1"/>
</dbReference>
<feature type="compositionally biased region" description="Basic and acidic residues" evidence="1">
    <location>
        <begin position="534"/>
        <end position="545"/>
    </location>
</feature>
<feature type="region of interest" description="Disordered" evidence="1">
    <location>
        <begin position="534"/>
        <end position="556"/>
    </location>
</feature>
<dbReference type="InterPro" id="IPR021861">
    <property type="entry name" value="THO_THOC1"/>
</dbReference>
<gene>
    <name evidence="2" type="ORF">MIND_00519200</name>
</gene>
<sequence>MASVLKPHLTRLLQSLPPSPPPEQLKELVENTLSQAQTNLSPEICKSVWEHLLKTAVFDLACTEGEALKDGGMSYYEQMKGLLDVVLTFTELEACETTLPFFVLQDLLEMQTIESCSHIFSWIEYRADRLMEGLVPQKGKALVLLRTLNDLLRRLSKTGSTTIFCGRILTLLSGVFPLGERSGVNLRGEYGPTWEPVKISAEPDVVMEEVKKEEEADGMQLDEPKNTPVTPIDKKEGASSAKNSNTINSGGDFYNTFWSLQLPFSKPPLFALPGTFDEFKEAVTKVLPVIKEATAKERAMMGSRDKRKREPESEEGSTVTEYFFAKFLTSPELLDLEIADTHFRRQFLFQLAILLTHLQTFTKAAKAGWATARNRSLQMDFTLEPPQAEWVQDTLSKVMEELKQTTPNGRAFAETVSTILEREKNWVKWKNELCTAFDKEPWSDEINDTFVGLLEATEQLRLAMREPPAEWEWRLGTQPLTEIWDMGYRELRDVQMPFRAGDVKDFVKELKRTDHKIEMRQKRLDMMAKKLAAKPDSEEAAKPAEDVAMPPVEPPPKPTDEILIELEESKHRTAWVALRAAREVHLQHFGKIGTGDIELLLKEIENESENGKQVPASSTSTDAGDVGSGSPMTNPRTVGEDGDIKMRDR</sequence>
<feature type="region of interest" description="Disordered" evidence="1">
    <location>
        <begin position="211"/>
        <end position="245"/>
    </location>
</feature>